<dbReference type="RefSeq" id="WP_092104126.1">
    <property type="nucleotide sequence ID" value="NZ_FOOT01000006.1"/>
</dbReference>
<evidence type="ECO:0000313" key="4">
    <source>
        <dbReference type="Proteomes" id="UP000198724"/>
    </source>
</evidence>
<evidence type="ECO:0000313" key="3">
    <source>
        <dbReference type="EMBL" id="SFH14959.1"/>
    </source>
</evidence>
<feature type="signal peptide" evidence="1">
    <location>
        <begin position="1"/>
        <end position="20"/>
    </location>
</feature>
<dbReference type="PANTHER" id="PTHR43031">
    <property type="entry name" value="FAD-DEPENDENT OXIDOREDUCTASE"/>
    <property type="match status" value="1"/>
</dbReference>
<dbReference type="CDD" id="cd00158">
    <property type="entry name" value="RHOD"/>
    <property type="match status" value="1"/>
</dbReference>
<dbReference type="OrthoDB" id="9808735at2"/>
<name>A0A1I2XPI4_9BACT</name>
<dbReference type="InterPro" id="IPR001763">
    <property type="entry name" value="Rhodanese-like_dom"/>
</dbReference>
<reference evidence="4" key="1">
    <citation type="submission" date="2016-10" db="EMBL/GenBank/DDBJ databases">
        <authorList>
            <person name="Varghese N."/>
            <person name="Submissions S."/>
        </authorList>
    </citation>
    <scope>NUCLEOTIDE SEQUENCE [LARGE SCALE GENOMIC DNA]</scope>
    <source>
        <strain evidence="4">LP51</strain>
    </source>
</reference>
<sequence length="149" mass="16071">MMLKKLPFALATAALLSACSADPSASELIDANGAIVRSETGEAGKAVTINSQEAKALLEQHKELVVLDVRTHGEHQAGHVAGAILLDYYSPDFEQRLKELDPSKPYLVYCTVGGRSRDAARLMQELGFEQVYDAVEGFQALQRAGVPVD</sequence>
<dbReference type="STRING" id="1436961.SAMN05421739_106151"/>
<dbReference type="AlphaFoldDB" id="A0A1I2XPI4"/>
<dbReference type="SMART" id="SM00450">
    <property type="entry name" value="RHOD"/>
    <property type="match status" value="1"/>
</dbReference>
<dbReference type="Gene3D" id="3.40.250.10">
    <property type="entry name" value="Rhodanese-like domain"/>
    <property type="match status" value="1"/>
</dbReference>
<dbReference type="PANTHER" id="PTHR43031:SF1">
    <property type="entry name" value="PYRIDINE NUCLEOTIDE-DISULPHIDE OXIDOREDUCTASE"/>
    <property type="match status" value="1"/>
</dbReference>
<dbReference type="PROSITE" id="PS50206">
    <property type="entry name" value="RHODANESE_3"/>
    <property type="match status" value="1"/>
</dbReference>
<keyword evidence="3" id="KW-0808">Transferase</keyword>
<dbReference type="Pfam" id="PF00581">
    <property type="entry name" value="Rhodanese"/>
    <property type="match status" value="1"/>
</dbReference>
<dbReference type="PROSITE" id="PS51257">
    <property type="entry name" value="PROKAR_LIPOPROTEIN"/>
    <property type="match status" value="1"/>
</dbReference>
<proteinExistence type="predicted"/>
<dbReference type="InterPro" id="IPR050229">
    <property type="entry name" value="GlpE_sulfurtransferase"/>
</dbReference>
<feature type="domain" description="Rhodanese" evidence="2">
    <location>
        <begin position="60"/>
        <end position="149"/>
    </location>
</feature>
<evidence type="ECO:0000256" key="1">
    <source>
        <dbReference type="SAM" id="SignalP"/>
    </source>
</evidence>
<dbReference type="InterPro" id="IPR036873">
    <property type="entry name" value="Rhodanese-like_dom_sf"/>
</dbReference>
<dbReference type="GO" id="GO:0016740">
    <property type="term" value="F:transferase activity"/>
    <property type="evidence" value="ECO:0007669"/>
    <property type="project" value="UniProtKB-KW"/>
</dbReference>
<dbReference type="EMBL" id="FOOT01000006">
    <property type="protein sequence ID" value="SFH14959.1"/>
    <property type="molecule type" value="Genomic_DNA"/>
</dbReference>
<dbReference type="Proteomes" id="UP000198724">
    <property type="component" value="Unassembled WGS sequence"/>
</dbReference>
<organism evidence="3 4">
    <name type="scientific">Pontibacter chinhatensis</name>
    <dbReference type="NCBI Taxonomy" id="1436961"/>
    <lineage>
        <taxon>Bacteria</taxon>
        <taxon>Pseudomonadati</taxon>
        <taxon>Bacteroidota</taxon>
        <taxon>Cytophagia</taxon>
        <taxon>Cytophagales</taxon>
        <taxon>Hymenobacteraceae</taxon>
        <taxon>Pontibacter</taxon>
    </lineage>
</organism>
<dbReference type="SUPFAM" id="SSF52821">
    <property type="entry name" value="Rhodanese/Cell cycle control phosphatase"/>
    <property type="match status" value="1"/>
</dbReference>
<evidence type="ECO:0000259" key="2">
    <source>
        <dbReference type="PROSITE" id="PS50206"/>
    </source>
</evidence>
<keyword evidence="4" id="KW-1185">Reference proteome</keyword>
<accession>A0A1I2XPI4</accession>
<feature type="chain" id="PRO_5011733264" evidence="1">
    <location>
        <begin position="21"/>
        <end position="149"/>
    </location>
</feature>
<keyword evidence="1" id="KW-0732">Signal</keyword>
<protein>
    <submittedName>
        <fullName evidence="3">Rhodanese-related sulfurtransferase</fullName>
    </submittedName>
</protein>
<gene>
    <name evidence="3" type="ORF">SAMN05421739_106151</name>
</gene>